<feature type="chain" id="PRO_5047131934" evidence="2">
    <location>
        <begin position="20"/>
        <end position="829"/>
    </location>
</feature>
<evidence type="ECO:0000313" key="7">
    <source>
        <dbReference type="Proteomes" id="UP000613030"/>
    </source>
</evidence>
<dbReference type="RefSeq" id="WP_202014015.1">
    <property type="nucleotide sequence ID" value="NZ_JAERRB010000010.1"/>
</dbReference>
<dbReference type="InterPro" id="IPR034032">
    <property type="entry name" value="Zn_MMP-like_bac"/>
</dbReference>
<dbReference type="InterPro" id="IPR032534">
    <property type="entry name" value="EcxA_zinc-bd"/>
</dbReference>
<comment type="caution">
    <text evidence="6">The sequence shown here is derived from an EMBL/GenBank/DDBJ whole genome shotgun (WGS) entry which is preliminary data.</text>
</comment>
<dbReference type="Proteomes" id="UP000613030">
    <property type="component" value="Unassembled WGS sequence"/>
</dbReference>
<dbReference type="SUPFAM" id="SSF55486">
    <property type="entry name" value="Metalloproteases ('zincins'), catalytic domain"/>
    <property type="match status" value="1"/>
</dbReference>
<dbReference type="InterPro" id="IPR024079">
    <property type="entry name" value="MetalloPept_cat_dom_sf"/>
</dbReference>
<sequence>MRIHVFAFLLMVLSVSLFAQVQVPVPATTTTAPAAPQDTTKKETPVSVPAGNDQSSAPRNYNNIVRSNTITRRGLFTIHKTDNNYYFEIPDSLLGRDLLIVCRIAQGAAGIRQEYTGYAGDQINNTVIRFEKGPSHKLFLRRITFEENAGDSTDAMYNAVVRSNLQPLVAAFGIGAYGPSGRSSLIDVTDYINGDNDVFFFNSAARKTMRVGSMQNNMSYIKDVNAFPLNLEIRTIKTYVQTVSDNNFTLELNTSVVLLPKKPMRKRFSDRRIGYFSERYTDYDANPQGVRVVSYIKRWRLEPKPEDVAKYIAGELVEPQKPIVYYIDPATPKVWVPYLIKGVTDWQVAFEKAGFKNAIIALEAPTARENSNWSLEDSRHSAIVYKPSSFANAAGPIITDPRSGEILESHINWYHNLMSILREWYMIQCAPNDPRAQKMTFDDELMGQLIRSVASHEVGHSLGLTHNFGASATVPVEKLRDREWLATNGHTPSIMDYARFNYVAQPEDSVGERGLISRIGVYDIWAIEWGYRWLPRAKTAEEETPVMTIWANERLRNDKLRFGSEFSTDDPRSQTEDLGDNAMRAGDYGIKNLQRVVPHLTEWTYQPHEGYRSLTTMYNALTNQFDYYLGHVMTYIGGEYETLKSMDQPGPVYETVPVDQQREAMDFLSRHIFQTPMWLLDTAILTRIGQSPTQIISRSQDMVLSSLLSPSRLSRIVTSEATYGRKAYPLINYLDELDEALWTELNTYESISLYRRNLQRSYIERLLDLASPSKSDREYRDVAPIVIIKLGEIQQHIRKGMLKMKDVMSIYHLRYIDNKITTTLADKQR</sequence>
<dbReference type="PANTHER" id="PTHR38478">
    <property type="entry name" value="PEPTIDASE M1A AND M12B"/>
    <property type="match status" value="1"/>
</dbReference>
<organism evidence="6 7">
    <name type="scientific">Chryseolinea lacunae</name>
    <dbReference type="NCBI Taxonomy" id="2801331"/>
    <lineage>
        <taxon>Bacteria</taxon>
        <taxon>Pseudomonadati</taxon>
        <taxon>Bacteroidota</taxon>
        <taxon>Cytophagia</taxon>
        <taxon>Cytophagales</taxon>
        <taxon>Fulvivirgaceae</taxon>
        <taxon>Chryseolinea</taxon>
    </lineage>
</organism>
<feature type="domain" description="DUF5117" evidence="4">
    <location>
        <begin position="120"/>
        <end position="304"/>
    </location>
</feature>
<feature type="region of interest" description="Disordered" evidence="1">
    <location>
        <begin position="29"/>
        <end position="61"/>
    </location>
</feature>
<keyword evidence="6" id="KW-0645">Protease</keyword>
<evidence type="ECO:0000259" key="3">
    <source>
        <dbReference type="Pfam" id="PF16313"/>
    </source>
</evidence>
<dbReference type="GO" id="GO:0008237">
    <property type="term" value="F:metallopeptidase activity"/>
    <property type="evidence" value="ECO:0007669"/>
    <property type="project" value="UniProtKB-KW"/>
</dbReference>
<feature type="domain" description="EcxA zinc-binding" evidence="3">
    <location>
        <begin position="439"/>
        <end position="746"/>
    </location>
</feature>
<keyword evidence="7" id="KW-1185">Reference proteome</keyword>
<feature type="domain" description="DUF5118" evidence="5">
    <location>
        <begin position="58"/>
        <end position="107"/>
    </location>
</feature>
<evidence type="ECO:0000313" key="6">
    <source>
        <dbReference type="EMBL" id="MBL0744361.1"/>
    </source>
</evidence>
<gene>
    <name evidence="6" type="ORF">JI741_24220</name>
</gene>
<keyword evidence="6" id="KW-0482">Metalloprotease</keyword>
<reference evidence="6 7" key="1">
    <citation type="submission" date="2021-01" db="EMBL/GenBank/DDBJ databases">
        <title>Chryseolinea sp. Jin1 Genome sequencing and assembly.</title>
        <authorList>
            <person name="Kim I."/>
        </authorList>
    </citation>
    <scope>NUCLEOTIDE SEQUENCE [LARGE SCALE GENOMIC DNA]</scope>
    <source>
        <strain evidence="6 7">Jin1</strain>
    </source>
</reference>
<evidence type="ECO:0000256" key="1">
    <source>
        <dbReference type="SAM" id="MobiDB-lite"/>
    </source>
</evidence>
<accession>A0ABS1KY36</accession>
<protein>
    <submittedName>
        <fullName evidence="6">Zinc-dependent metalloprotease</fullName>
    </submittedName>
</protein>
<dbReference type="Gene3D" id="3.40.390.10">
    <property type="entry name" value="Collagenase (Catalytic Domain)"/>
    <property type="match status" value="1"/>
</dbReference>
<keyword evidence="2" id="KW-0732">Signal</keyword>
<feature type="compositionally biased region" description="Polar residues" evidence="1">
    <location>
        <begin position="52"/>
        <end position="61"/>
    </location>
</feature>
<dbReference type="InterPro" id="IPR033413">
    <property type="entry name" value="DUF5117"/>
</dbReference>
<feature type="signal peptide" evidence="2">
    <location>
        <begin position="1"/>
        <end position="19"/>
    </location>
</feature>
<dbReference type="EMBL" id="JAERRB010000010">
    <property type="protein sequence ID" value="MBL0744361.1"/>
    <property type="molecule type" value="Genomic_DNA"/>
</dbReference>
<proteinExistence type="predicted"/>
<dbReference type="Pfam" id="PF17162">
    <property type="entry name" value="DUF5118"/>
    <property type="match status" value="1"/>
</dbReference>
<name>A0ABS1KY36_9BACT</name>
<dbReference type="CDD" id="cd04276">
    <property type="entry name" value="ZnMc_MMP_like_2"/>
    <property type="match status" value="1"/>
</dbReference>
<evidence type="ECO:0000259" key="5">
    <source>
        <dbReference type="Pfam" id="PF17162"/>
    </source>
</evidence>
<keyword evidence="6" id="KW-0378">Hydrolase</keyword>
<evidence type="ECO:0000259" key="4">
    <source>
        <dbReference type="Pfam" id="PF17148"/>
    </source>
</evidence>
<evidence type="ECO:0000256" key="2">
    <source>
        <dbReference type="SAM" id="SignalP"/>
    </source>
</evidence>
<dbReference type="Pfam" id="PF17148">
    <property type="entry name" value="DUF5117"/>
    <property type="match status" value="1"/>
</dbReference>
<dbReference type="PANTHER" id="PTHR38478:SF1">
    <property type="entry name" value="ZINC DEPENDENT METALLOPROTEASE DOMAIN LIPOPROTEIN"/>
    <property type="match status" value="1"/>
</dbReference>
<dbReference type="InterPro" id="IPR033428">
    <property type="entry name" value="DUF5118"/>
</dbReference>
<dbReference type="Pfam" id="PF16313">
    <property type="entry name" value="DUF4953"/>
    <property type="match status" value="1"/>
</dbReference>